<comment type="caution">
    <text evidence="2">The sequence shown here is derived from an EMBL/GenBank/DDBJ whole genome shotgun (WGS) entry which is preliminary data.</text>
</comment>
<keyword evidence="3" id="KW-1185">Reference proteome</keyword>
<keyword evidence="1" id="KW-0472">Membrane</keyword>
<protein>
    <submittedName>
        <fullName evidence="2">Uncharacterized protein</fullName>
    </submittedName>
</protein>
<keyword evidence="1" id="KW-0812">Transmembrane</keyword>
<reference evidence="3" key="1">
    <citation type="journal article" date="2023" name="Commun. Biol.">
        <title>Genome analysis of Parmales, the sister group of diatoms, reveals the evolutionary specialization of diatoms from phago-mixotrophs to photoautotrophs.</title>
        <authorList>
            <person name="Ban H."/>
            <person name="Sato S."/>
            <person name="Yoshikawa S."/>
            <person name="Yamada K."/>
            <person name="Nakamura Y."/>
            <person name="Ichinomiya M."/>
            <person name="Sato N."/>
            <person name="Blanc-Mathieu R."/>
            <person name="Endo H."/>
            <person name="Kuwata A."/>
            <person name="Ogata H."/>
        </authorList>
    </citation>
    <scope>NUCLEOTIDE SEQUENCE [LARGE SCALE GENOMIC DNA]</scope>
</reference>
<feature type="transmembrane region" description="Helical" evidence="1">
    <location>
        <begin position="140"/>
        <end position="159"/>
    </location>
</feature>
<sequence>MAQVASGSIETPAYPQDAQVCYASLRRGGDGEGSMGVGGIVICPEGYNWCIKETVSGDLDQCGNYEGTTDYFGDTIEPNNNLCVYRKCARDEECSGHSSDNNPASTVDFGANDDWTRERYCCQTKPGFRGAPCNDAVGRFGGGSPMLVLVMTVVIIILLH</sequence>
<name>A0A9W7G625_9STRA</name>
<gene>
    <name evidence="2" type="ORF">TrCOL_g2529</name>
</gene>
<keyword evidence="1" id="KW-1133">Transmembrane helix</keyword>
<dbReference type="EMBL" id="BRYA01000070">
    <property type="protein sequence ID" value="GMI37000.1"/>
    <property type="molecule type" value="Genomic_DNA"/>
</dbReference>
<dbReference type="Proteomes" id="UP001165065">
    <property type="component" value="Unassembled WGS sequence"/>
</dbReference>
<dbReference type="OrthoDB" id="10456723at2759"/>
<organism evidence="2 3">
    <name type="scientific">Triparma columacea</name>
    <dbReference type="NCBI Taxonomy" id="722753"/>
    <lineage>
        <taxon>Eukaryota</taxon>
        <taxon>Sar</taxon>
        <taxon>Stramenopiles</taxon>
        <taxon>Ochrophyta</taxon>
        <taxon>Bolidophyceae</taxon>
        <taxon>Parmales</taxon>
        <taxon>Triparmaceae</taxon>
        <taxon>Triparma</taxon>
    </lineage>
</organism>
<dbReference type="AlphaFoldDB" id="A0A9W7G625"/>
<evidence type="ECO:0000256" key="1">
    <source>
        <dbReference type="SAM" id="Phobius"/>
    </source>
</evidence>
<accession>A0A9W7G625</accession>
<evidence type="ECO:0000313" key="3">
    <source>
        <dbReference type="Proteomes" id="UP001165065"/>
    </source>
</evidence>
<proteinExistence type="predicted"/>
<evidence type="ECO:0000313" key="2">
    <source>
        <dbReference type="EMBL" id="GMI37000.1"/>
    </source>
</evidence>